<dbReference type="InterPro" id="IPR036291">
    <property type="entry name" value="NAD(P)-bd_dom_sf"/>
</dbReference>
<organism evidence="3 4">
    <name type="scientific">Marinithermofilum abyssi</name>
    <dbReference type="NCBI Taxonomy" id="1571185"/>
    <lineage>
        <taxon>Bacteria</taxon>
        <taxon>Bacillati</taxon>
        <taxon>Bacillota</taxon>
        <taxon>Bacilli</taxon>
        <taxon>Bacillales</taxon>
        <taxon>Thermoactinomycetaceae</taxon>
        <taxon>Marinithermofilum</taxon>
    </lineage>
</organism>
<dbReference type="PANTHER" id="PTHR43000">
    <property type="entry name" value="DTDP-D-GLUCOSE 4,6-DEHYDRATASE-RELATED"/>
    <property type="match status" value="1"/>
</dbReference>
<dbReference type="Gene3D" id="3.40.50.720">
    <property type="entry name" value="NAD(P)-binding Rossmann-like Domain"/>
    <property type="match status" value="1"/>
</dbReference>
<dbReference type="EMBL" id="BMHQ01000001">
    <property type="protein sequence ID" value="GGE04951.1"/>
    <property type="molecule type" value="Genomic_DNA"/>
</dbReference>
<evidence type="ECO:0000259" key="2">
    <source>
        <dbReference type="Pfam" id="PF01370"/>
    </source>
</evidence>
<reference evidence="3" key="2">
    <citation type="submission" date="2020-09" db="EMBL/GenBank/DDBJ databases">
        <authorList>
            <person name="Sun Q."/>
            <person name="Zhou Y."/>
        </authorList>
    </citation>
    <scope>NUCLEOTIDE SEQUENCE</scope>
    <source>
        <strain evidence="3">CGMCC 1.15179</strain>
    </source>
</reference>
<accession>A0A8J2VF41</accession>
<evidence type="ECO:0000313" key="3">
    <source>
        <dbReference type="EMBL" id="GGE04951.1"/>
    </source>
</evidence>
<dbReference type="RefSeq" id="WP_188646107.1">
    <property type="nucleotide sequence ID" value="NZ_BMHQ01000001.1"/>
</dbReference>
<evidence type="ECO:0000256" key="1">
    <source>
        <dbReference type="ARBA" id="ARBA00007637"/>
    </source>
</evidence>
<feature type="domain" description="NAD-dependent epimerase/dehydratase" evidence="2">
    <location>
        <begin position="3"/>
        <end position="234"/>
    </location>
</feature>
<proteinExistence type="inferred from homology"/>
<dbReference type="SUPFAM" id="SSF51735">
    <property type="entry name" value="NAD(P)-binding Rossmann-fold domains"/>
    <property type="match status" value="1"/>
</dbReference>
<dbReference type="Proteomes" id="UP000625210">
    <property type="component" value="Unassembled WGS sequence"/>
</dbReference>
<comment type="caution">
    <text evidence="3">The sequence shown here is derived from an EMBL/GenBank/DDBJ whole genome shotgun (WGS) entry which is preliminary data.</text>
</comment>
<dbReference type="InterPro" id="IPR001509">
    <property type="entry name" value="Epimerase_deHydtase"/>
</dbReference>
<dbReference type="AlphaFoldDB" id="A0A8J2VF41"/>
<keyword evidence="4" id="KW-1185">Reference proteome</keyword>
<name>A0A8J2VF41_9BACL</name>
<evidence type="ECO:0000313" key="4">
    <source>
        <dbReference type="Proteomes" id="UP000625210"/>
    </source>
</evidence>
<sequence>MKVLVTGGAGFIGSHIVDKLIARGDDVVIVDNLSTGDESYIHPEASFYRMNIEDERILEVFERERPQAVIHQAAQSAVPVSVEDPIRDAQINIQGTIRVLEGCRRYGVEKVVYASSAAVYGNPEYLPIDEKHPVRPLSPYGISKYTPEHYLHAYHELYGLRYTIFRYANVYGIRQVAKGEGAVISIFIDRLLKGEDLIIFGDGEQTRDYIYVDDVANANVAALSQADGEVLNLGTGKSTSLNDLVKTLQAVSGKEIQPVYGEERPGDIKYSYFDNRRALERLDWTPAVGLETGLKQTYEYYKECMGR</sequence>
<reference evidence="3" key="1">
    <citation type="journal article" date="2014" name="Int. J. Syst. Evol. Microbiol.">
        <title>Complete genome sequence of Corynebacterium casei LMG S-19264T (=DSM 44701T), isolated from a smear-ripened cheese.</title>
        <authorList>
            <consortium name="US DOE Joint Genome Institute (JGI-PGF)"/>
            <person name="Walter F."/>
            <person name="Albersmeier A."/>
            <person name="Kalinowski J."/>
            <person name="Ruckert C."/>
        </authorList>
    </citation>
    <scope>NUCLEOTIDE SEQUENCE</scope>
    <source>
        <strain evidence="3">CGMCC 1.15179</strain>
    </source>
</reference>
<gene>
    <name evidence="3" type="ORF">GCM10011571_02490</name>
</gene>
<protein>
    <submittedName>
        <fullName evidence="3">UDP-glucose 4-epimerase</fullName>
    </submittedName>
</protein>
<dbReference type="CDD" id="cd05256">
    <property type="entry name" value="UDP_AE_SDR_e"/>
    <property type="match status" value="1"/>
</dbReference>
<comment type="similarity">
    <text evidence="1">Belongs to the NAD(P)-dependent epimerase/dehydratase family.</text>
</comment>
<dbReference type="Pfam" id="PF01370">
    <property type="entry name" value="Epimerase"/>
    <property type="match status" value="1"/>
</dbReference>